<evidence type="ECO:0000256" key="1">
    <source>
        <dbReference type="SAM" id="Phobius"/>
    </source>
</evidence>
<evidence type="ECO:0000313" key="2">
    <source>
        <dbReference type="EMBL" id="SVA96420.1"/>
    </source>
</evidence>
<name>A0A382A4G8_9ZZZZ</name>
<organism evidence="2">
    <name type="scientific">marine metagenome</name>
    <dbReference type="NCBI Taxonomy" id="408172"/>
    <lineage>
        <taxon>unclassified sequences</taxon>
        <taxon>metagenomes</taxon>
        <taxon>ecological metagenomes</taxon>
    </lineage>
</organism>
<feature type="transmembrane region" description="Helical" evidence="1">
    <location>
        <begin position="20"/>
        <end position="39"/>
    </location>
</feature>
<protein>
    <recommendedName>
        <fullName evidence="3">Cobalt transporter subunit CbtB (Proposed)</fullName>
    </recommendedName>
</protein>
<sequence length="59" mass="6356">MNSVHPSVESIALVKPVRWWPSAAAVLLAGLILYGVGFAHHDALHHAAHTRHSAAFPCH</sequence>
<proteinExistence type="predicted"/>
<dbReference type="AlphaFoldDB" id="A0A382A4G8"/>
<keyword evidence="1" id="KW-1133">Transmembrane helix</keyword>
<dbReference type="EMBL" id="UINC01023877">
    <property type="protein sequence ID" value="SVA96420.1"/>
    <property type="molecule type" value="Genomic_DNA"/>
</dbReference>
<evidence type="ECO:0008006" key="3">
    <source>
        <dbReference type="Google" id="ProtNLM"/>
    </source>
</evidence>
<keyword evidence="1" id="KW-0812">Transmembrane</keyword>
<reference evidence="2" key="1">
    <citation type="submission" date="2018-05" db="EMBL/GenBank/DDBJ databases">
        <authorList>
            <person name="Lanie J.A."/>
            <person name="Ng W.-L."/>
            <person name="Kazmierczak K.M."/>
            <person name="Andrzejewski T.M."/>
            <person name="Davidsen T.M."/>
            <person name="Wayne K.J."/>
            <person name="Tettelin H."/>
            <person name="Glass J.I."/>
            <person name="Rusch D."/>
            <person name="Podicherti R."/>
            <person name="Tsui H.-C.T."/>
            <person name="Winkler M.E."/>
        </authorList>
    </citation>
    <scope>NUCLEOTIDE SEQUENCE</scope>
</reference>
<dbReference type="InterPro" id="IPR012667">
    <property type="entry name" value="CbtB_put"/>
</dbReference>
<gene>
    <name evidence="2" type="ORF">METZ01_LOCUS149274</name>
</gene>
<keyword evidence="1" id="KW-0472">Membrane</keyword>
<accession>A0A382A4G8</accession>
<dbReference type="Pfam" id="PF09489">
    <property type="entry name" value="CbtB"/>
    <property type="match status" value="1"/>
</dbReference>